<name>Q027D4_SOLUE</name>
<dbReference type="PROSITE" id="PS50929">
    <property type="entry name" value="ABC_TM1F"/>
    <property type="match status" value="1"/>
</dbReference>
<accession>Q027D4</accession>
<dbReference type="SUPFAM" id="SSF90123">
    <property type="entry name" value="ABC transporter transmembrane region"/>
    <property type="match status" value="1"/>
</dbReference>
<dbReference type="Pfam" id="PF00664">
    <property type="entry name" value="ABC_membrane"/>
    <property type="match status" value="1"/>
</dbReference>
<keyword evidence="3" id="KW-1003">Cell membrane</keyword>
<evidence type="ECO:0000256" key="8">
    <source>
        <dbReference type="ARBA" id="ARBA00023136"/>
    </source>
</evidence>
<keyword evidence="4 9" id="KW-0812">Transmembrane</keyword>
<dbReference type="InParanoid" id="Q027D4"/>
<dbReference type="PANTHER" id="PTHR24221:SF654">
    <property type="entry name" value="ATP-BINDING CASSETTE SUB-FAMILY B MEMBER 6"/>
    <property type="match status" value="1"/>
</dbReference>
<dbReference type="PROSITE" id="PS50893">
    <property type="entry name" value="ABC_TRANSPORTER_2"/>
    <property type="match status" value="1"/>
</dbReference>
<evidence type="ECO:0000256" key="3">
    <source>
        <dbReference type="ARBA" id="ARBA00022475"/>
    </source>
</evidence>
<dbReference type="InterPro" id="IPR027417">
    <property type="entry name" value="P-loop_NTPase"/>
</dbReference>
<feature type="domain" description="ABC transmembrane type-1" evidence="11">
    <location>
        <begin position="38"/>
        <end position="340"/>
    </location>
</feature>
<dbReference type="PANTHER" id="PTHR24221">
    <property type="entry name" value="ATP-BINDING CASSETTE SUB-FAMILY B"/>
    <property type="match status" value="1"/>
</dbReference>
<dbReference type="KEGG" id="sus:Acid_1889"/>
<dbReference type="SUPFAM" id="SSF52540">
    <property type="entry name" value="P-loop containing nucleoside triphosphate hydrolases"/>
    <property type="match status" value="1"/>
</dbReference>
<dbReference type="GO" id="GO:0140359">
    <property type="term" value="F:ABC-type transporter activity"/>
    <property type="evidence" value="ECO:0007669"/>
    <property type="project" value="InterPro"/>
</dbReference>
<dbReference type="InterPro" id="IPR039421">
    <property type="entry name" value="Type_1_exporter"/>
</dbReference>
<evidence type="ECO:0000256" key="2">
    <source>
        <dbReference type="ARBA" id="ARBA00022448"/>
    </source>
</evidence>
<keyword evidence="7 9" id="KW-1133">Transmembrane helix</keyword>
<dbReference type="EMBL" id="CP000473">
    <property type="protein sequence ID" value="ABJ82879.1"/>
    <property type="molecule type" value="Genomic_DNA"/>
</dbReference>
<dbReference type="Gene3D" id="1.20.1560.10">
    <property type="entry name" value="ABC transporter type 1, transmembrane domain"/>
    <property type="match status" value="1"/>
</dbReference>
<dbReference type="GO" id="GO:0005524">
    <property type="term" value="F:ATP binding"/>
    <property type="evidence" value="ECO:0007669"/>
    <property type="project" value="UniProtKB-KW"/>
</dbReference>
<keyword evidence="6" id="KW-0067">ATP-binding</keyword>
<dbReference type="InterPro" id="IPR011527">
    <property type="entry name" value="ABC1_TM_dom"/>
</dbReference>
<evidence type="ECO:0000313" key="12">
    <source>
        <dbReference type="EMBL" id="ABJ82879.1"/>
    </source>
</evidence>
<keyword evidence="2" id="KW-0813">Transport</keyword>
<proteinExistence type="predicted"/>
<dbReference type="STRING" id="234267.Acid_1889"/>
<reference evidence="12" key="1">
    <citation type="submission" date="2006-10" db="EMBL/GenBank/DDBJ databases">
        <title>Complete sequence of Solibacter usitatus Ellin6076.</title>
        <authorList>
            <consortium name="US DOE Joint Genome Institute"/>
            <person name="Copeland A."/>
            <person name="Lucas S."/>
            <person name="Lapidus A."/>
            <person name="Barry K."/>
            <person name="Detter J.C."/>
            <person name="Glavina del Rio T."/>
            <person name="Hammon N."/>
            <person name="Israni S."/>
            <person name="Dalin E."/>
            <person name="Tice H."/>
            <person name="Pitluck S."/>
            <person name="Thompson L.S."/>
            <person name="Brettin T."/>
            <person name="Bruce D."/>
            <person name="Han C."/>
            <person name="Tapia R."/>
            <person name="Gilna P."/>
            <person name="Schmutz J."/>
            <person name="Larimer F."/>
            <person name="Land M."/>
            <person name="Hauser L."/>
            <person name="Kyrpides N."/>
            <person name="Mikhailova N."/>
            <person name="Janssen P.H."/>
            <person name="Kuske C.R."/>
            <person name="Richardson P."/>
        </authorList>
    </citation>
    <scope>NUCLEOTIDE SEQUENCE</scope>
    <source>
        <strain evidence="12">Ellin6076</strain>
    </source>
</reference>
<feature type="domain" description="ABC transporter" evidence="10">
    <location>
        <begin position="371"/>
        <end position="605"/>
    </location>
</feature>
<evidence type="ECO:0000256" key="4">
    <source>
        <dbReference type="ARBA" id="ARBA00022692"/>
    </source>
</evidence>
<keyword evidence="8 9" id="KW-0472">Membrane</keyword>
<dbReference type="PROSITE" id="PS00211">
    <property type="entry name" value="ABC_TRANSPORTER_1"/>
    <property type="match status" value="1"/>
</dbReference>
<protein>
    <submittedName>
        <fullName evidence="12">ABC transporter related</fullName>
    </submittedName>
</protein>
<evidence type="ECO:0000256" key="9">
    <source>
        <dbReference type="SAM" id="Phobius"/>
    </source>
</evidence>
<dbReference type="InterPro" id="IPR036640">
    <property type="entry name" value="ABC1_TM_sf"/>
</dbReference>
<gene>
    <name evidence="12" type="ordered locus">Acid_1889</name>
</gene>
<evidence type="ECO:0000256" key="1">
    <source>
        <dbReference type="ARBA" id="ARBA00004651"/>
    </source>
</evidence>
<feature type="transmembrane region" description="Helical" evidence="9">
    <location>
        <begin position="92"/>
        <end position="113"/>
    </location>
</feature>
<dbReference type="GO" id="GO:0016887">
    <property type="term" value="F:ATP hydrolysis activity"/>
    <property type="evidence" value="ECO:0007669"/>
    <property type="project" value="InterPro"/>
</dbReference>
<evidence type="ECO:0000256" key="7">
    <source>
        <dbReference type="ARBA" id="ARBA00022989"/>
    </source>
</evidence>
<dbReference type="Pfam" id="PF00005">
    <property type="entry name" value="ABC_tran"/>
    <property type="match status" value="1"/>
</dbReference>
<dbReference type="AlphaFoldDB" id="Q027D4"/>
<dbReference type="SMART" id="SM00382">
    <property type="entry name" value="AAA"/>
    <property type="match status" value="1"/>
</dbReference>
<evidence type="ECO:0000259" key="11">
    <source>
        <dbReference type="PROSITE" id="PS50929"/>
    </source>
</evidence>
<dbReference type="GO" id="GO:0005886">
    <property type="term" value="C:plasma membrane"/>
    <property type="evidence" value="ECO:0007669"/>
    <property type="project" value="UniProtKB-SubCell"/>
</dbReference>
<sequence length="613" mass="67545">MTNIAEDRAGDESEKSPFDRRVFRALFDIAKQYKRQFIVVSLFSFLYTGLDLLQPLVYRRAINAVAGMFVNQVPAAAPGLGNLAAQTPEQTLHTLLVSVVLLFFIAVISYYFYQRASYYGARVASYMESKLIVQTFGHVLRLPLSFFNHQASAGLARRIDQCDQVAPVVHAVSQQIAPEAVRLVAICAIMLTQNWEMSLMAVCLLPPYVWLARRAALRLQSNLDPYYQMWEDISAHIADAIGAVKTVKLSGAEAREQDKLREKSIAAYDVYLRRIRTSQKYYLSQVALSNLSKSLLLGYGGWLVLRHMLTPGDVVMFAAYLDRLYSPIDSLNGLAVSLQENLTSLRRAVDLRDSGRPEPGGAALPEGQGHVEFRNVHFGYTPEREVLHGINLTLQPGKITALAGPSGAGKTTTADLLLKLFEPSSGEIFLDGQPLSTAGCASIRAAIGVVASDGTVFRGTLADNIRYKRPEASLEETHRVALAAGLGRALERLPEGLNTQVGERGVGLSLGERQRLQIARMLIDRPRLLVLDEATANLDYATELDVRSALEQMSPKPTMLVIAHRYTMMKNADYVYVLKEGEVVEEGPPAALLKGQGWFADLARESGEVPSFV</sequence>
<evidence type="ECO:0000259" key="10">
    <source>
        <dbReference type="PROSITE" id="PS50893"/>
    </source>
</evidence>
<evidence type="ECO:0000256" key="6">
    <source>
        <dbReference type="ARBA" id="ARBA00022840"/>
    </source>
</evidence>
<dbReference type="OrthoDB" id="9769115at2"/>
<dbReference type="GO" id="GO:0034040">
    <property type="term" value="F:ATPase-coupled lipid transmembrane transporter activity"/>
    <property type="evidence" value="ECO:0007669"/>
    <property type="project" value="TreeGrafter"/>
</dbReference>
<dbReference type="InterPro" id="IPR003593">
    <property type="entry name" value="AAA+_ATPase"/>
</dbReference>
<dbReference type="Gene3D" id="3.40.50.300">
    <property type="entry name" value="P-loop containing nucleotide triphosphate hydrolases"/>
    <property type="match status" value="1"/>
</dbReference>
<dbReference type="FunFam" id="3.40.50.300:FF:000299">
    <property type="entry name" value="ABC transporter ATP-binding protein/permease"/>
    <property type="match status" value="1"/>
</dbReference>
<keyword evidence="5" id="KW-0547">Nucleotide-binding</keyword>
<dbReference type="InterPro" id="IPR017871">
    <property type="entry name" value="ABC_transporter-like_CS"/>
</dbReference>
<comment type="subcellular location">
    <subcellularLocation>
        <location evidence="1">Cell membrane</location>
        <topology evidence="1">Multi-pass membrane protein</topology>
    </subcellularLocation>
</comment>
<dbReference type="HOGENOM" id="CLU_000604_84_3_0"/>
<organism evidence="12">
    <name type="scientific">Solibacter usitatus (strain Ellin6076)</name>
    <dbReference type="NCBI Taxonomy" id="234267"/>
    <lineage>
        <taxon>Bacteria</taxon>
        <taxon>Pseudomonadati</taxon>
        <taxon>Acidobacteriota</taxon>
        <taxon>Terriglobia</taxon>
        <taxon>Bryobacterales</taxon>
        <taxon>Solibacteraceae</taxon>
        <taxon>Candidatus Solibacter</taxon>
    </lineage>
</organism>
<dbReference type="eggNOG" id="COG1132">
    <property type="taxonomic scope" value="Bacteria"/>
</dbReference>
<evidence type="ECO:0000256" key="5">
    <source>
        <dbReference type="ARBA" id="ARBA00022741"/>
    </source>
</evidence>
<feature type="transmembrane region" description="Helical" evidence="9">
    <location>
        <begin position="37"/>
        <end position="58"/>
    </location>
</feature>
<dbReference type="CDD" id="cd07346">
    <property type="entry name" value="ABC_6TM_exporters"/>
    <property type="match status" value="1"/>
</dbReference>
<dbReference type="InterPro" id="IPR003439">
    <property type="entry name" value="ABC_transporter-like_ATP-bd"/>
</dbReference>